<accession>A0A511W7G3</accession>
<dbReference type="AlphaFoldDB" id="A0A511W7G3"/>
<dbReference type="Proteomes" id="UP000321440">
    <property type="component" value="Unassembled WGS sequence"/>
</dbReference>
<dbReference type="RefSeq" id="WP_146818233.1">
    <property type="nucleotide sequence ID" value="NZ_BJYA01000020.1"/>
</dbReference>
<proteinExistence type="predicted"/>
<name>A0A511W7G3_9BACI</name>
<evidence type="ECO:0000259" key="2">
    <source>
        <dbReference type="Pfam" id="PF17898"/>
    </source>
</evidence>
<feature type="region of interest" description="Disordered" evidence="1">
    <location>
        <begin position="174"/>
        <end position="219"/>
    </location>
</feature>
<reference evidence="3 4" key="1">
    <citation type="submission" date="2019-07" db="EMBL/GenBank/DDBJ databases">
        <title>Whole genome shotgun sequence of Alkalibacillus haloalkaliphilus NBRC 103110.</title>
        <authorList>
            <person name="Hosoyama A."/>
            <person name="Uohara A."/>
            <person name="Ohji S."/>
            <person name="Ichikawa N."/>
        </authorList>
    </citation>
    <scope>NUCLEOTIDE SEQUENCE [LARGE SCALE GENOMIC DNA]</scope>
    <source>
        <strain evidence="3 4">NBRC 103110</strain>
    </source>
</reference>
<organism evidence="3 4">
    <name type="scientific">Alkalibacillus haloalkaliphilus</name>
    <dbReference type="NCBI Taxonomy" id="94136"/>
    <lineage>
        <taxon>Bacteria</taxon>
        <taxon>Bacillati</taxon>
        <taxon>Bacillota</taxon>
        <taxon>Bacilli</taxon>
        <taxon>Bacillales</taxon>
        <taxon>Bacillaceae</taxon>
        <taxon>Alkalibacillus</taxon>
    </lineage>
</organism>
<evidence type="ECO:0000313" key="3">
    <source>
        <dbReference type="EMBL" id="GEN46966.1"/>
    </source>
</evidence>
<dbReference type="InterPro" id="IPR041262">
    <property type="entry name" value="GerD_central"/>
</dbReference>
<dbReference type="PROSITE" id="PS51257">
    <property type="entry name" value="PROKAR_LIPOPROTEIN"/>
    <property type="match status" value="1"/>
</dbReference>
<dbReference type="NCBIfam" id="NF040801">
    <property type="entry name" value="spore_GerD"/>
    <property type="match status" value="1"/>
</dbReference>
<comment type="caution">
    <text evidence="3">The sequence shown here is derived from an EMBL/GenBank/DDBJ whole genome shotgun (WGS) entry which is preliminary data.</text>
</comment>
<dbReference type="EMBL" id="BJYA01000020">
    <property type="protein sequence ID" value="GEN46966.1"/>
    <property type="molecule type" value="Genomic_DNA"/>
</dbReference>
<dbReference type="OrthoDB" id="2375836at2"/>
<protein>
    <submittedName>
        <fullName evidence="3">Spore germination protein GerD</fullName>
    </submittedName>
</protein>
<evidence type="ECO:0000256" key="1">
    <source>
        <dbReference type="SAM" id="MobiDB-lite"/>
    </source>
</evidence>
<feature type="compositionally biased region" description="Acidic residues" evidence="1">
    <location>
        <begin position="201"/>
        <end position="219"/>
    </location>
</feature>
<feature type="domain" description="Spore germination GerD central core" evidence="2">
    <location>
        <begin position="63"/>
        <end position="176"/>
    </location>
</feature>
<keyword evidence="4" id="KW-1185">Reference proteome</keyword>
<gene>
    <name evidence="3" type="primary">gerD</name>
    <name evidence="3" type="ORF">AHA02nite_27420</name>
</gene>
<dbReference type="Pfam" id="PF17898">
    <property type="entry name" value="GerD"/>
    <property type="match status" value="1"/>
</dbReference>
<evidence type="ECO:0000313" key="4">
    <source>
        <dbReference type="Proteomes" id="UP000321440"/>
    </source>
</evidence>
<sequence>MAKHTLLLVLTICIFLTACNGEDQQSSPDYEATKRMVVDILKTDDGKEALKEALSDEELEQKLVLQSDTVNQAIEQTISSEEGKEFWISLFDDPSFVQAYIQATREHDKEIIKGLMSDSNYQDQMISLFHEDEVREMITQILRSQEYKEHLEQSIQETLQSPLFRAQMVEELLKAAQEMEGSNGGATDEQDSNQESTNDSGGEETEGESMEGEGGDLLE</sequence>